<dbReference type="PANTHER" id="PTHR32071">
    <property type="entry name" value="TRANSCRIPTIONAL REGULATORY PROTEIN"/>
    <property type="match status" value="1"/>
</dbReference>
<dbReference type="Gene3D" id="1.10.10.60">
    <property type="entry name" value="Homeodomain-like"/>
    <property type="match status" value="1"/>
</dbReference>
<dbReference type="GO" id="GO:0006355">
    <property type="term" value="P:regulation of DNA-templated transcription"/>
    <property type="evidence" value="ECO:0007669"/>
    <property type="project" value="InterPro"/>
</dbReference>
<dbReference type="InterPro" id="IPR002078">
    <property type="entry name" value="Sigma_54_int"/>
</dbReference>
<dbReference type="InterPro" id="IPR000014">
    <property type="entry name" value="PAS"/>
</dbReference>
<keyword evidence="5" id="KW-0804">Transcription</keyword>
<evidence type="ECO:0000313" key="9">
    <source>
        <dbReference type="Proteomes" id="UP000449710"/>
    </source>
</evidence>
<dbReference type="RefSeq" id="WP_160720295.1">
    <property type="nucleotide sequence ID" value="NZ_SUMG01000006.1"/>
</dbReference>
<dbReference type="InterPro" id="IPR035965">
    <property type="entry name" value="PAS-like_dom_sf"/>
</dbReference>
<dbReference type="Proteomes" id="UP000449710">
    <property type="component" value="Unassembled WGS sequence"/>
</dbReference>
<dbReference type="Pfam" id="PF25601">
    <property type="entry name" value="AAA_lid_14"/>
    <property type="match status" value="1"/>
</dbReference>
<dbReference type="SMART" id="SM00382">
    <property type="entry name" value="AAA"/>
    <property type="match status" value="1"/>
</dbReference>
<dbReference type="CDD" id="cd00009">
    <property type="entry name" value="AAA"/>
    <property type="match status" value="1"/>
</dbReference>
<dbReference type="Pfam" id="PF02954">
    <property type="entry name" value="HTH_8"/>
    <property type="match status" value="1"/>
</dbReference>
<dbReference type="SUPFAM" id="SSF46689">
    <property type="entry name" value="Homeodomain-like"/>
    <property type="match status" value="1"/>
</dbReference>
<evidence type="ECO:0000256" key="1">
    <source>
        <dbReference type="ARBA" id="ARBA00022741"/>
    </source>
</evidence>
<dbReference type="Gene3D" id="3.30.450.20">
    <property type="entry name" value="PAS domain"/>
    <property type="match status" value="1"/>
</dbReference>
<name>A0AA44BF11_9CLOT</name>
<keyword evidence="9" id="KW-1185">Reference proteome</keyword>
<dbReference type="PROSITE" id="PS00675">
    <property type="entry name" value="SIGMA54_INTERACT_1"/>
    <property type="match status" value="1"/>
</dbReference>
<dbReference type="PROSITE" id="PS50045">
    <property type="entry name" value="SIGMA54_INTERACT_4"/>
    <property type="match status" value="1"/>
</dbReference>
<dbReference type="PANTHER" id="PTHR32071:SF57">
    <property type="entry name" value="C4-DICARBOXYLATE TRANSPORT TRANSCRIPTIONAL REGULATORY PROTEIN DCTD"/>
    <property type="match status" value="1"/>
</dbReference>
<dbReference type="PROSITE" id="PS00688">
    <property type="entry name" value="SIGMA54_INTERACT_3"/>
    <property type="match status" value="1"/>
</dbReference>
<keyword evidence="1" id="KW-0547">Nucleotide-binding</keyword>
<keyword evidence="3" id="KW-0805">Transcription regulation</keyword>
<dbReference type="InterPro" id="IPR025662">
    <property type="entry name" value="Sigma_54_int_dom_ATP-bd_1"/>
</dbReference>
<keyword evidence="2" id="KW-0067">ATP-binding</keyword>
<dbReference type="EMBL" id="SUMG01000006">
    <property type="protein sequence ID" value="NBG88106.1"/>
    <property type="molecule type" value="Genomic_DNA"/>
</dbReference>
<dbReference type="SUPFAM" id="SSF52540">
    <property type="entry name" value="P-loop containing nucleoside triphosphate hydrolases"/>
    <property type="match status" value="1"/>
</dbReference>
<evidence type="ECO:0000313" key="8">
    <source>
        <dbReference type="EMBL" id="NBG88106.1"/>
    </source>
</evidence>
<dbReference type="Pfam" id="PF08448">
    <property type="entry name" value="PAS_4"/>
    <property type="match status" value="1"/>
</dbReference>
<dbReference type="FunFam" id="3.40.50.300:FF:000006">
    <property type="entry name" value="DNA-binding transcriptional regulator NtrC"/>
    <property type="match status" value="1"/>
</dbReference>
<dbReference type="InterPro" id="IPR025944">
    <property type="entry name" value="Sigma_54_int_dom_CS"/>
</dbReference>
<evidence type="ECO:0000256" key="4">
    <source>
        <dbReference type="ARBA" id="ARBA00023125"/>
    </source>
</evidence>
<evidence type="ECO:0000256" key="2">
    <source>
        <dbReference type="ARBA" id="ARBA00022840"/>
    </source>
</evidence>
<dbReference type="Gene3D" id="3.40.50.300">
    <property type="entry name" value="P-loop containing nucleotide triphosphate hydrolases"/>
    <property type="match status" value="1"/>
</dbReference>
<dbReference type="GO" id="GO:0005524">
    <property type="term" value="F:ATP binding"/>
    <property type="evidence" value="ECO:0007669"/>
    <property type="project" value="UniProtKB-KW"/>
</dbReference>
<keyword evidence="4" id="KW-0238">DNA-binding</keyword>
<dbReference type="Gene3D" id="1.10.8.60">
    <property type="match status" value="1"/>
</dbReference>
<sequence>MNIFASMTSLLFDQLPIPINFIDKDGRVIIMNDAFLQYLNLDLDDVKGKHLSDIDPSVRLPIVVKTGVAEIGEKHRFHNGKSSLVHRIPLFHQKEVIGGVGIILIEDLNFFYELKEHQERENRVSYQHSRKAADIYRAKYSFQHILTQSPLKKQAKESAKKYSANNLPVLITGESGVGKELFAHAIHQSSTRSHRPFIRVNCGSIPDNLMESELFGYTKGSFTGANKEGKVGKFELANGGTIFLDEVGELPVHLQPKLLRVLQEEEFERVGSNDILKLDVKVIAATNVDLGEAVGENSFREDLYYRLNVLNLHVPNLRDTPEDIPLLVNHFSTLMYQQLGSLRLFSPEVMEIFRGHHWPGNIRELKNVVERMIVNSEDDTLGRGHVPDYLLKDHTKKNPPVQGDQSLREVLYQTEKRMILDTLEKCGGNKAKAAEKLGIPRMTLYRKLNAYYDK</sequence>
<dbReference type="PROSITE" id="PS50112">
    <property type="entry name" value="PAS"/>
    <property type="match status" value="1"/>
</dbReference>
<dbReference type="InterPro" id="IPR003593">
    <property type="entry name" value="AAA+_ATPase"/>
</dbReference>
<protein>
    <submittedName>
        <fullName evidence="8">AAA family ATPase</fullName>
    </submittedName>
</protein>
<dbReference type="SUPFAM" id="SSF55785">
    <property type="entry name" value="PYP-like sensor domain (PAS domain)"/>
    <property type="match status" value="1"/>
</dbReference>
<dbReference type="InterPro" id="IPR013656">
    <property type="entry name" value="PAS_4"/>
</dbReference>
<dbReference type="InterPro" id="IPR025943">
    <property type="entry name" value="Sigma_54_int_dom_ATP-bd_2"/>
</dbReference>
<dbReference type="CDD" id="cd00130">
    <property type="entry name" value="PAS"/>
    <property type="match status" value="1"/>
</dbReference>
<dbReference type="PRINTS" id="PR01590">
    <property type="entry name" value="HTHFIS"/>
</dbReference>
<proteinExistence type="predicted"/>
<evidence type="ECO:0000259" key="6">
    <source>
        <dbReference type="PROSITE" id="PS50045"/>
    </source>
</evidence>
<feature type="domain" description="PAS" evidence="7">
    <location>
        <begin position="11"/>
        <end position="51"/>
    </location>
</feature>
<evidence type="ECO:0000259" key="7">
    <source>
        <dbReference type="PROSITE" id="PS50112"/>
    </source>
</evidence>
<dbReference type="AlphaFoldDB" id="A0AA44BF11"/>
<dbReference type="InterPro" id="IPR002197">
    <property type="entry name" value="HTH_Fis"/>
</dbReference>
<dbReference type="Pfam" id="PF00158">
    <property type="entry name" value="Sigma54_activat"/>
    <property type="match status" value="1"/>
</dbReference>
<reference evidence="8 9" key="1">
    <citation type="submission" date="2019-04" db="EMBL/GenBank/DDBJ databases">
        <title>Isachenkonia alkalipeptolytica gen. nov. sp. nov. a new anaerobic, alkiliphilic organothrophic bacterium capable to reduce synthesized ferrihydrite isolated from a soda lake.</title>
        <authorList>
            <person name="Toshchakov S.V."/>
            <person name="Zavarzina D.G."/>
            <person name="Zhilina T.N."/>
            <person name="Kostrikina N.A."/>
            <person name="Kublanov I.V."/>
        </authorList>
    </citation>
    <scope>NUCLEOTIDE SEQUENCE [LARGE SCALE GENOMIC DNA]</scope>
    <source>
        <strain evidence="8 9">Z-1701</strain>
    </source>
</reference>
<dbReference type="InterPro" id="IPR027417">
    <property type="entry name" value="P-loop_NTPase"/>
</dbReference>
<comment type="caution">
    <text evidence="8">The sequence shown here is derived from an EMBL/GenBank/DDBJ whole genome shotgun (WGS) entry which is preliminary data.</text>
</comment>
<feature type="domain" description="Sigma-54 factor interaction" evidence="6">
    <location>
        <begin position="145"/>
        <end position="374"/>
    </location>
</feature>
<gene>
    <name evidence="8" type="ORF">ISALK_06290</name>
</gene>
<dbReference type="InterPro" id="IPR058031">
    <property type="entry name" value="AAA_lid_NorR"/>
</dbReference>
<evidence type="ECO:0000256" key="5">
    <source>
        <dbReference type="ARBA" id="ARBA00023163"/>
    </source>
</evidence>
<evidence type="ECO:0000256" key="3">
    <source>
        <dbReference type="ARBA" id="ARBA00023015"/>
    </source>
</evidence>
<dbReference type="GO" id="GO:0043565">
    <property type="term" value="F:sequence-specific DNA binding"/>
    <property type="evidence" value="ECO:0007669"/>
    <property type="project" value="InterPro"/>
</dbReference>
<dbReference type="InterPro" id="IPR009057">
    <property type="entry name" value="Homeodomain-like_sf"/>
</dbReference>
<accession>A0AA44BF11</accession>
<organism evidence="8 9">
    <name type="scientific">Isachenkonia alkalipeptolytica</name>
    <dbReference type="NCBI Taxonomy" id="2565777"/>
    <lineage>
        <taxon>Bacteria</taxon>
        <taxon>Bacillati</taxon>
        <taxon>Bacillota</taxon>
        <taxon>Clostridia</taxon>
        <taxon>Eubacteriales</taxon>
        <taxon>Clostridiaceae</taxon>
        <taxon>Isachenkonia</taxon>
    </lineage>
</organism>
<dbReference type="PROSITE" id="PS00676">
    <property type="entry name" value="SIGMA54_INTERACT_2"/>
    <property type="match status" value="1"/>
</dbReference>